<dbReference type="SUPFAM" id="SSF52833">
    <property type="entry name" value="Thioredoxin-like"/>
    <property type="match status" value="1"/>
</dbReference>
<evidence type="ECO:0000256" key="1">
    <source>
        <dbReference type="ARBA" id="ARBA00023284"/>
    </source>
</evidence>
<accession>A0AAU9JB98</accession>
<dbReference type="AlphaFoldDB" id="A0AAU9JB98"/>
<keyword evidence="3" id="KW-1185">Reference proteome</keyword>
<gene>
    <name evidence="2" type="ORF">BSTOLATCC_MIC32933</name>
</gene>
<dbReference type="EMBL" id="CAJZBQ010000033">
    <property type="protein sequence ID" value="CAG9323028.1"/>
    <property type="molecule type" value="Genomic_DNA"/>
</dbReference>
<dbReference type="Proteomes" id="UP001162131">
    <property type="component" value="Unassembled WGS sequence"/>
</dbReference>
<sequence>MKSNEVIIEHCKDCKTHNWCTNHDEEKYVSLCEKLKEEIESLCPEVLVLINQETPMVREVLYGASVYSSPKSIFPRLGAFEVYFRGDIVVSKLQSARWPNVRMVAQKIRRILDGKEASPYRPNSVLQNSGFDYGKYSPLPQFNFAKNSWRTNKSMYADIRSVRSKSIESNLNTIKKPKNNSGWNHKVMMQQIGKKMINQNFQISKLNDMIQADTAANSSKTNQIQSPINQSEGH</sequence>
<dbReference type="Pfam" id="PF10262">
    <property type="entry name" value="Rdx"/>
    <property type="match status" value="1"/>
</dbReference>
<evidence type="ECO:0000313" key="3">
    <source>
        <dbReference type="Proteomes" id="UP001162131"/>
    </source>
</evidence>
<evidence type="ECO:0000313" key="2">
    <source>
        <dbReference type="EMBL" id="CAG9323028.1"/>
    </source>
</evidence>
<protein>
    <submittedName>
        <fullName evidence="2">Uncharacterized protein</fullName>
    </submittedName>
</protein>
<organism evidence="2 3">
    <name type="scientific">Blepharisma stoltei</name>
    <dbReference type="NCBI Taxonomy" id="1481888"/>
    <lineage>
        <taxon>Eukaryota</taxon>
        <taxon>Sar</taxon>
        <taxon>Alveolata</taxon>
        <taxon>Ciliophora</taxon>
        <taxon>Postciliodesmatophora</taxon>
        <taxon>Heterotrichea</taxon>
        <taxon>Heterotrichida</taxon>
        <taxon>Blepharismidae</taxon>
        <taxon>Blepharisma</taxon>
    </lineage>
</organism>
<dbReference type="Gene3D" id="3.40.30.10">
    <property type="entry name" value="Glutaredoxin"/>
    <property type="match status" value="1"/>
</dbReference>
<comment type="caution">
    <text evidence="2">The sequence shown here is derived from an EMBL/GenBank/DDBJ whole genome shotgun (WGS) entry which is preliminary data.</text>
</comment>
<dbReference type="InterPro" id="IPR036249">
    <property type="entry name" value="Thioredoxin-like_sf"/>
</dbReference>
<dbReference type="InterPro" id="IPR011893">
    <property type="entry name" value="Selenoprotein_Rdx-typ"/>
</dbReference>
<proteinExistence type="predicted"/>
<reference evidence="2" key="1">
    <citation type="submission" date="2021-09" db="EMBL/GenBank/DDBJ databases">
        <authorList>
            <consortium name="AG Swart"/>
            <person name="Singh M."/>
            <person name="Singh A."/>
            <person name="Seah K."/>
            <person name="Emmerich C."/>
        </authorList>
    </citation>
    <scope>NUCLEOTIDE SEQUENCE</scope>
    <source>
        <strain evidence="2">ATCC30299</strain>
    </source>
</reference>
<name>A0AAU9JB98_9CILI</name>
<keyword evidence="1" id="KW-0676">Redox-active center</keyword>